<dbReference type="GO" id="GO:0000724">
    <property type="term" value="P:double-strand break repair via homologous recombination"/>
    <property type="evidence" value="ECO:0007669"/>
    <property type="project" value="TreeGrafter"/>
</dbReference>
<evidence type="ECO:0000256" key="1">
    <source>
        <dbReference type="ARBA" id="ARBA00034491"/>
    </source>
</evidence>
<dbReference type="AlphaFoldDB" id="A0A835ZAT5"/>
<comment type="caution">
    <text evidence="3">The sequence shown here is derived from an EMBL/GenBank/DDBJ whole genome shotgun (WGS) entry which is preliminary data.</text>
</comment>
<reference evidence="3" key="1">
    <citation type="submission" date="2021-02" db="EMBL/GenBank/DDBJ databases">
        <title>First Annotated Genome of the Yellow-green Alga Tribonema minus.</title>
        <authorList>
            <person name="Mahan K.M."/>
        </authorList>
    </citation>
    <scope>NUCLEOTIDE SEQUENCE</scope>
    <source>
        <strain evidence="3">UTEX B ZZ1240</strain>
    </source>
</reference>
<dbReference type="PANTHER" id="PTHR16771">
    <property type="entry name" value="26 PROTEASOME COMPLEX SUBUNIT DSS1"/>
    <property type="match status" value="1"/>
</dbReference>
<protein>
    <submittedName>
        <fullName evidence="3">DSS1/SEM1 family-domain-containing protein</fullName>
    </submittedName>
</protein>
<gene>
    <name evidence="3" type="ORF">JKP88DRAFT_347435</name>
</gene>
<comment type="similarity">
    <text evidence="1">Belongs to the DSS1/SEM1 family.</text>
</comment>
<dbReference type="Pfam" id="PF05160">
    <property type="entry name" value="DSS1_SEM1"/>
    <property type="match status" value="1"/>
</dbReference>
<proteinExistence type="inferred from homology"/>
<dbReference type="PANTHER" id="PTHR16771:SF0">
    <property type="entry name" value="26S PROTEASOME COMPLEX SUBUNIT SEM1"/>
    <property type="match status" value="1"/>
</dbReference>
<dbReference type="Proteomes" id="UP000664859">
    <property type="component" value="Unassembled WGS sequence"/>
</dbReference>
<sequence>MVKEPTSTMADKKEQVPVVEGLEEDDEFEEFEEENWSAAQEDTADAAQWQEDWDDDALDEDFCSQLRQELQQNATTAA</sequence>
<keyword evidence="4" id="KW-1185">Reference proteome</keyword>
<dbReference type="EMBL" id="JAFCMP010000024">
    <property type="protein sequence ID" value="KAG5190967.1"/>
    <property type="molecule type" value="Genomic_DNA"/>
</dbReference>
<dbReference type="GO" id="GO:0006406">
    <property type="term" value="P:mRNA export from nucleus"/>
    <property type="evidence" value="ECO:0007669"/>
    <property type="project" value="InterPro"/>
</dbReference>
<dbReference type="GO" id="GO:0008541">
    <property type="term" value="C:proteasome regulatory particle, lid subcomplex"/>
    <property type="evidence" value="ECO:0007669"/>
    <property type="project" value="InterPro"/>
</dbReference>
<dbReference type="GO" id="GO:0043248">
    <property type="term" value="P:proteasome assembly"/>
    <property type="evidence" value="ECO:0007669"/>
    <property type="project" value="InterPro"/>
</dbReference>
<organism evidence="3 4">
    <name type="scientific">Tribonema minus</name>
    <dbReference type="NCBI Taxonomy" id="303371"/>
    <lineage>
        <taxon>Eukaryota</taxon>
        <taxon>Sar</taxon>
        <taxon>Stramenopiles</taxon>
        <taxon>Ochrophyta</taxon>
        <taxon>PX clade</taxon>
        <taxon>Xanthophyceae</taxon>
        <taxon>Tribonematales</taxon>
        <taxon>Tribonemataceae</taxon>
        <taxon>Tribonema</taxon>
    </lineage>
</organism>
<evidence type="ECO:0000313" key="4">
    <source>
        <dbReference type="Proteomes" id="UP000664859"/>
    </source>
</evidence>
<dbReference type="InterPro" id="IPR007834">
    <property type="entry name" value="DSS1_SEM1"/>
</dbReference>
<dbReference type="SMART" id="SM01385">
    <property type="entry name" value="DSS1_SEM1"/>
    <property type="match status" value="1"/>
</dbReference>
<evidence type="ECO:0000313" key="3">
    <source>
        <dbReference type="EMBL" id="KAG5190967.1"/>
    </source>
</evidence>
<accession>A0A835ZAT5</accession>
<evidence type="ECO:0000256" key="2">
    <source>
        <dbReference type="SAM" id="MobiDB-lite"/>
    </source>
</evidence>
<feature type="region of interest" description="Disordered" evidence="2">
    <location>
        <begin position="1"/>
        <end position="20"/>
    </location>
</feature>
<name>A0A835ZAT5_9STRA</name>